<dbReference type="EMBL" id="RAQK01000002">
    <property type="protein sequence ID" value="RKE94507.1"/>
    <property type="molecule type" value="Genomic_DNA"/>
</dbReference>
<keyword evidence="3" id="KW-1185">Reference proteome</keyword>
<name>A0A420DJV0_9RHOB</name>
<protein>
    <recommendedName>
        <fullName evidence="4">YHS domain-containing protein</fullName>
    </recommendedName>
</protein>
<feature type="signal peptide" evidence="1">
    <location>
        <begin position="1"/>
        <end position="25"/>
    </location>
</feature>
<gene>
    <name evidence="2" type="ORF">C8N30_3635</name>
</gene>
<evidence type="ECO:0008006" key="4">
    <source>
        <dbReference type="Google" id="ProtNLM"/>
    </source>
</evidence>
<evidence type="ECO:0000313" key="3">
    <source>
        <dbReference type="Proteomes" id="UP000284407"/>
    </source>
</evidence>
<organism evidence="2 3">
    <name type="scientific">Sulfitobacter guttiformis</name>
    <dbReference type="NCBI Taxonomy" id="74349"/>
    <lineage>
        <taxon>Bacteria</taxon>
        <taxon>Pseudomonadati</taxon>
        <taxon>Pseudomonadota</taxon>
        <taxon>Alphaproteobacteria</taxon>
        <taxon>Rhodobacterales</taxon>
        <taxon>Roseobacteraceae</taxon>
        <taxon>Sulfitobacter</taxon>
    </lineage>
</organism>
<feature type="chain" id="PRO_5019450587" description="YHS domain-containing protein" evidence="1">
    <location>
        <begin position="26"/>
        <end position="150"/>
    </location>
</feature>
<evidence type="ECO:0000256" key="1">
    <source>
        <dbReference type="SAM" id="SignalP"/>
    </source>
</evidence>
<accession>A0A420DJV0</accession>
<dbReference type="NCBIfam" id="NF041384">
    <property type="entry name" value="YHS_seleno_dom"/>
    <property type="match status" value="1"/>
</dbReference>
<evidence type="ECO:0000313" key="2">
    <source>
        <dbReference type="EMBL" id="RKE94507.1"/>
    </source>
</evidence>
<dbReference type="AlphaFoldDB" id="A0A420DJV0"/>
<dbReference type="STRING" id="1443111.Z949_825"/>
<dbReference type="Proteomes" id="UP000284407">
    <property type="component" value="Unassembled WGS sequence"/>
</dbReference>
<comment type="caution">
    <text evidence="2">The sequence shown here is derived from an EMBL/GenBank/DDBJ whole genome shotgun (WGS) entry which is preliminary data.</text>
</comment>
<dbReference type="RefSeq" id="WP_025061458.1">
    <property type="nucleotide sequence ID" value="NZ_RAQK01000002.1"/>
</dbReference>
<proteinExistence type="predicted"/>
<sequence length="150" mass="16531">MPVPSRRRVLMLCAAFMIPLSRLHAATARVAVNDQGVAIDGYDTTAYWQSGAAQPGISAHVAEWRGALWHFATAAEAAMFAAAPERFAPQFGGFCTRAMSFRKVVNADPQIWRIYNNKLYLFAQPVGGEKFDGAEDAMIEKAQAYWDTLT</sequence>
<keyword evidence="1" id="KW-0732">Signal</keyword>
<reference evidence="2 3" key="1">
    <citation type="submission" date="2018-09" db="EMBL/GenBank/DDBJ databases">
        <title>Genomic Encyclopedia of Archaeal and Bacterial Type Strains, Phase II (KMG-II): from individual species to whole genera.</title>
        <authorList>
            <person name="Goeker M."/>
        </authorList>
    </citation>
    <scope>NUCLEOTIDE SEQUENCE [LARGE SCALE GENOMIC DNA]</scope>
    <source>
        <strain evidence="2 3">DSM 11458</strain>
    </source>
</reference>
<dbReference type="OrthoDB" id="344729at2"/>